<dbReference type="InterPro" id="IPR005142">
    <property type="entry name" value="eRF1_3"/>
</dbReference>
<reference evidence="2 3" key="1">
    <citation type="submission" date="2024-05" db="EMBL/GenBank/DDBJ databases">
        <title>Genome sequencing and assembly of Indian major carp, Cirrhinus mrigala (Hamilton, 1822).</title>
        <authorList>
            <person name="Mohindra V."/>
            <person name="Chowdhury L.M."/>
            <person name="Lal K."/>
            <person name="Jena J.K."/>
        </authorList>
    </citation>
    <scope>NUCLEOTIDE SEQUENCE [LARGE SCALE GENOMIC DNA]</scope>
    <source>
        <strain evidence="2">CM1030</strain>
        <tissue evidence="2">Blood</tissue>
    </source>
</reference>
<comment type="caution">
    <text evidence="2">The sequence shown here is derived from an EMBL/GenBank/DDBJ whole genome shotgun (WGS) entry which is preliminary data.</text>
</comment>
<organism evidence="2 3">
    <name type="scientific">Cirrhinus mrigala</name>
    <name type="common">Mrigala</name>
    <dbReference type="NCBI Taxonomy" id="683832"/>
    <lineage>
        <taxon>Eukaryota</taxon>
        <taxon>Metazoa</taxon>
        <taxon>Chordata</taxon>
        <taxon>Craniata</taxon>
        <taxon>Vertebrata</taxon>
        <taxon>Euteleostomi</taxon>
        <taxon>Actinopterygii</taxon>
        <taxon>Neopterygii</taxon>
        <taxon>Teleostei</taxon>
        <taxon>Ostariophysi</taxon>
        <taxon>Cypriniformes</taxon>
        <taxon>Cyprinidae</taxon>
        <taxon>Labeoninae</taxon>
        <taxon>Labeonini</taxon>
        <taxon>Cirrhinus</taxon>
    </lineage>
</organism>
<dbReference type="Pfam" id="PF03465">
    <property type="entry name" value="eRF1_3"/>
    <property type="match status" value="1"/>
</dbReference>
<keyword evidence="3" id="KW-1185">Reference proteome</keyword>
<dbReference type="EMBL" id="JAMKFB020000010">
    <property type="protein sequence ID" value="KAL0182387.1"/>
    <property type="molecule type" value="Genomic_DNA"/>
</dbReference>
<feature type="non-terminal residue" evidence="2">
    <location>
        <position position="1"/>
    </location>
</feature>
<evidence type="ECO:0000313" key="2">
    <source>
        <dbReference type="EMBL" id="KAL0182387.1"/>
    </source>
</evidence>
<dbReference type="Gene3D" id="3.30.1330.30">
    <property type="match status" value="1"/>
</dbReference>
<dbReference type="InterPro" id="IPR029064">
    <property type="entry name" value="Ribosomal_eL30-like_sf"/>
</dbReference>
<evidence type="ECO:0000259" key="1">
    <source>
        <dbReference type="Pfam" id="PF03465"/>
    </source>
</evidence>
<protein>
    <recommendedName>
        <fullName evidence="1">eRF1 domain-containing protein</fullName>
    </recommendedName>
</protein>
<dbReference type="InterPro" id="IPR004403">
    <property type="entry name" value="Peptide_chain-rel_eRF1/aRF1"/>
</dbReference>
<gene>
    <name evidence="2" type="ORF">M9458_021762</name>
</gene>
<dbReference type="Proteomes" id="UP001529510">
    <property type="component" value="Unassembled WGS sequence"/>
</dbReference>
<dbReference type="SUPFAM" id="SSF55315">
    <property type="entry name" value="L30e-like"/>
    <property type="match status" value="1"/>
</dbReference>
<name>A0ABD0Q854_CIRMR</name>
<feature type="domain" description="eRF1" evidence="1">
    <location>
        <begin position="11"/>
        <end position="47"/>
    </location>
</feature>
<proteinExistence type="predicted"/>
<evidence type="ECO:0000313" key="3">
    <source>
        <dbReference type="Proteomes" id="UP001529510"/>
    </source>
</evidence>
<accession>A0ABD0Q854</accession>
<dbReference type="AlphaFoldDB" id="A0ABD0Q854"/>
<sequence>EHELIESMPLLEWFANNYKKFGATLEIVTDKSQEGSQFVKGFGGIGGKCSLQISICSEREKDLVISILFPVSSGILRYRVDFQGMEYQGDDDEFFDLDDY</sequence>
<dbReference type="PANTHER" id="PTHR10113">
    <property type="entry name" value="PEPTIDE CHAIN RELEASE FACTOR SUBUNIT 1"/>
    <property type="match status" value="1"/>
</dbReference>